<dbReference type="SUPFAM" id="SSF52540">
    <property type="entry name" value="P-loop containing nucleoside triphosphate hydrolases"/>
    <property type="match status" value="2"/>
</dbReference>
<dbReference type="InterPro" id="IPR001650">
    <property type="entry name" value="Helicase_C-like"/>
</dbReference>
<dbReference type="PANTHER" id="PTHR47957:SF3">
    <property type="entry name" value="ATP-DEPENDENT HELICASE HRQ1"/>
    <property type="match status" value="1"/>
</dbReference>
<dbReference type="Gene3D" id="3.40.50.300">
    <property type="entry name" value="P-loop containing nucleotide triphosphate hydrolases"/>
    <property type="match status" value="2"/>
</dbReference>
<dbReference type="InterPro" id="IPR027417">
    <property type="entry name" value="P-loop_NTPase"/>
</dbReference>
<keyword evidence="5" id="KW-0347">Helicase</keyword>
<dbReference type="EMBL" id="UWPJ01000008">
    <property type="protein sequence ID" value="VCU68820.1"/>
    <property type="molecule type" value="Genomic_DNA"/>
</dbReference>
<feature type="domain" description="Helicase ATP-binding" evidence="3">
    <location>
        <begin position="89"/>
        <end position="276"/>
    </location>
</feature>
<dbReference type="CDD" id="cd17923">
    <property type="entry name" value="DEXHc_Hrq1-like"/>
    <property type="match status" value="1"/>
</dbReference>
<gene>
    <name evidence="5" type="ORF">PIGHUM_00878</name>
</gene>
<evidence type="ECO:0000313" key="6">
    <source>
        <dbReference type="Proteomes" id="UP000277294"/>
    </source>
</evidence>
<dbReference type="GO" id="GO:0006289">
    <property type="term" value="P:nucleotide-excision repair"/>
    <property type="evidence" value="ECO:0007669"/>
    <property type="project" value="TreeGrafter"/>
</dbReference>
<feature type="domain" description="Helicase C-terminal" evidence="4">
    <location>
        <begin position="942"/>
        <end position="1102"/>
    </location>
</feature>
<evidence type="ECO:0000313" key="5">
    <source>
        <dbReference type="EMBL" id="VCU68820.1"/>
    </source>
</evidence>
<proteinExistence type="predicted"/>
<reference evidence="5 6" key="1">
    <citation type="submission" date="2018-10" db="EMBL/GenBank/DDBJ databases">
        <authorList>
            <person name="Criscuolo A."/>
        </authorList>
    </citation>
    <scope>NUCLEOTIDE SEQUENCE [LARGE SCALE GENOMIC DNA]</scope>
    <source>
        <strain evidence="5">DnA1</strain>
    </source>
</reference>
<dbReference type="PROSITE" id="PS51194">
    <property type="entry name" value="HELICASE_CTER"/>
    <property type="match status" value="1"/>
</dbReference>
<dbReference type="SMART" id="SM00490">
    <property type="entry name" value="HELICc"/>
    <property type="match status" value="1"/>
</dbReference>
<dbReference type="SMART" id="SM00487">
    <property type="entry name" value="DEXDc"/>
    <property type="match status" value="1"/>
</dbReference>
<accession>A0A3P4AZA5</accession>
<dbReference type="GO" id="GO:0043138">
    <property type="term" value="F:3'-5' DNA helicase activity"/>
    <property type="evidence" value="ECO:0007669"/>
    <property type="project" value="TreeGrafter"/>
</dbReference>
<evidence type="ECO:0000256" key="1">
    <source>
        <dbReference type="ARBA" id="ARBA00022741"/>
    </source>
</evidence>
<dbReference type="InterPro" id="IPR011545">
    <property type="entry name" value="DEAD/DEAH_box_helicase_dom"/>
</dbReference>
<dbReference type="InterPro" id="IPR018973">
    <property type="entry name" value="MZB"/>
</dbReference>
<dbReference type="Pfam" id="PF09369">
    <property type="entry name" value="MZB"/>
    <property type="match status" value="1"/>
</dbReference>
<dbReference type="PROSITE" id="PS51192">
    <property type="entry name" value="HELICASE_ATP_BIND_1"/>
    <property type="match status" value="1"/>
</dbReference>
<organism evidence="5 6">
    <name type="scientific">Pigmentiphaga humi</name>
    <dbReference type="NCBI Taxonomy" id="2478468"/>
    <lineage>
        <taxon>Bacteria</taxon>
        <taxon>Pseudomonadati</taxon>
        <taxon>Pseudomonadota</taxon>
        <taxon>Betaproteobacteria</taxon>
        <taxon>Burkholderiales</taxon>
        <taxon>Alcaligenaceae</taxon>
        <taxon>Pigmentiphaga</taxon>
    </lineage>
</organism>
<dbReference type="Proteomes" id="UP000277294">
    <property type="component" value="Unassembled WGS sequence"/>
</dbReference>
<dbReference type="GO" id="GO:0005524">
    <property type="term" value="F:ATP binding"/>
    <property type="evidence" value="ECO:0007669"/>
    <property type="project" value="UniProtKB-KW"/>
</dbReference>
<name>A0A3P4AZA5_9BURK</name>
<keyword evidence="5" id="KW-0378">Hydrolase</keyword>
<sequence length="1755" mass="197057">MDVFSLRSQLIEDYSQFASSFTSIRAEDIRSGVHAAYDGGRYWPEPLIQINPRYRQGRSTQQLAGTNELLAATAALFPIDLYTHQEQAIAFSSRGESYVVTTGTGSGKSLCFFIPIVDAVLRAKAHDSMPRTRAIVIYPMNALANSQREELIKFVGNDGPVTFARYTGQESKEERDRIRDNPPDILLTNFMMLEMLMTRQNETDSRVIANCAGLQFLVLDELHTYRGRQGADVAMLVRRVRERLAPEYLQCIGTSATMASGGSQEDRNQKVASVASTLFATQISPFNVVTEDLERATEPSETADSVRSQLGAAIDAGVSTHADDATLRQHPLAIWVETRLGITREQGGKWVRANPLTFAKATERLAEESGRDEVIAGAMLRAMLLLAAQPEKSRRLDGHGSEKAFFAFRLHQFISGAGVVFTTLDAPGTRPVELEGQQFLPGDEQKRLYSTHFCRDCGQEYHPVRMRRDDAGWEVLARDIDDMPKMRDDDTDASEVEEDAIGERLGFLLPLNANDPIEFTGKVEDYPESWIEITRHGEVRFKRTHQRLEAEQLSIQANGRVGRGQEAWFLPGKFRYCLRCRTVHGAQGKDSNRLSALSAEGRSSATTLLTTSALRWMHGQPSIGSDKRKLLGFTDNRQDAALQAGHFNDFTFVSLLRGAIYRALVQAGAAGLGDSGLGAAVRAALGFDQPLSTAETPEESHRGEWMQEPQSVGRNLADAEEALRFVLAYRAWFDQRRGWRYTNPNLEELGLLEADYSGLQAFCNEAVRFDKAPDLLRNATSLAREKAFRCLFDYMRKGLAVDAAALDPNLLQQRKDEALRLLRNPWGIGREERLLGWRWLFLQPPNANALRGKDEELVLRGGLQTALGKSLRSSTIWEQPAAANLRRADYQTLLNAMIRAAQEGGFIRRDEHTLFNVPGFRLNAGRVRFHLGDASGSRPNAFFKQQYQAIATMLGQRDRFLFGLEAREHTAQVDGELRALRESRFRFGNSEREALTDGELHDIAHKQGEPTRFLPLMFCSPTMELGVDISALNAVYLRNVPPTPANYVQRAGRAGRSGQAALVVTYCAARSPHDQYFFRDPTAMVHGVVKAPLLDLANQDLIQSHLQAVWLAASRKELDSSISNIVDPGVPQLPVRAHIVEALGQEGVTAEATRQAINVLHMVEEHLTPERAPWFTDCQAYAQAAIASAPEAFHRAFNRWRDLFTSAERQKRLANETLNNYAITDKRERDDAKRRWRQASDQIELLLHGRDSFSSDFYTYRYLATEGFLPGYNFPRLPLMAYVPGRADVRGGNTFLQRPRFLALSEFGPRSLVYHEGRAYRVVRARIALSSDDPGSAGGTLSTQSVRICSNCGAAHFESHWNDCHACDQSLLDALKINSLYRIDNVDTEPTERITANDEERQRQAFELQTTFRWAIRNRRIDVRTVLARDSEGEICTLRYGAGATITRINKGLRRRRQPNDFGFFINSRTGWWEGEERRSANTANEGDRLPPQRVVPYVQDHKNALLLQPCGAWAEQTFVTLQHALKRGIEAAFQLEEAELLAEALPDLRHRNGVLFYEATEGGAGVLTRLVNDPLALQQAARYALRIMHYDVPVDGGQWPTFESRQEQPDTRCVAGCYRCLLSYYNQPDHELIDRRDAEAVHILWRLAQVESIAQQQEAEPLLPPEPEASSGWAGQWRQAAATHLLDGPPPASVDIEGLTLLHWPDHYAAIALPDTPRDLQAAWEDRGYTFIRFPADTDAWPMLFQRLGRLLGL</sequence>
<evidence type="ECO:0000259" key="4">
    <source>
        <dbReference type="PROSITE" id="PS51194"/>
    </source>
</evidence>
<dbReference type="OrthoDB" id="9815222at2"/>
<keyword evidence="2" id="KW-0067">ATP-binding</keyword>
<keyword evidence="1" id="KW-0547">Nucleotide-binding</keyword>
<dbReference type="GO" id="GO:0003676">
    <property type="term" value="F:nucleic acid binding"/>
    <property type="evidence" value="ECO:0007669"/>
    <property type="project" value="InterPro"/>
</dbReference>
<evidence type="ECO:0000256" key="2">
    <source>
        <dbReference type="ARBA" id="ARBA00022840"/>
    </source>
</evidence>
<evidence type="ECO:0000259" key="3">
    <source>
        <dbReference type="PROSITE" id="PS51192"/>
    </source>
</evidence>
<dbReference type="Pfam" id="PF00271">
    <property type="entry name" value="Helicase_C"/>
    <property type="match status" value="1"/>
</dbReference>
<dbReference type="RefSeq" id="WP_124078044.1">
    <property type="nucleotide sequence ID" value="NZ_UWPJ01000008.1"/>
</dbReference>
<dbReference type="PANTHER" id="PTHR47957">
    <property type="entry name" value="ATP-DEPENDENT HELICASE HRQ1"/>
    <property type="match status" value="1"/>
</dbReference>
<dbReference type="Pfam" id="PF00270">
    <property type="entry name" value="DEAD"/>
    <property type="match status" value="1"/>
</dbReference>
<keyword evidence="6" id="KW-1185">Reference proteome</keyword>
<dbReference type="InterPro" id="IPR014001">
    <property type="entry name" value="Helicase_ATP-bd"/>
</dbReference>
<protein>
    <submittedName>
        <fullName evidence="5">Putative ATP-dependent helicase Lhr</fullName>
    </submittedName>
</protein>
<dbReference type="GO" id="GO:0036297">
    <property type="term" value="P:interstrand cross-link repair"/>
    <property type="evidence" value="ECO:0007669"/>
    <property type="project" value="TreeGrafter"/>
</dbReference>